<dbReference type="RefSeq" id="WP_173269716.1">
    <property type="nucleotide sequence ID" value="NZ_JABMKV010000001.1"/>
</dbReference>
<evidence type="ECO:0000313" key="1">
    <source>
        <dbReference type="EMBL" id="NQX31178.1"/>
    </source>
</evidence>
<gene>
    <name evidence="1" type="ORF">HQN85_05550</name>
</gene>
<evidence type="ECO:0000313" key="2">
    <source>
        <dbReference type="Proteomes" id="UP000762110"/>
    </source>
</evidence>
<dbReference type="Proteomes" id="UP000762110">
    <property type="component" value="Unassembled WGS sequence"/>
</dbReference>
<reference evidence="1 2" key="1">
    <citation type="submission" date="2020-05" db="EMBL/GenBank/DDBJ databases">
        <title>Description of Pedobacter foliorum sp. nov.</title>
        <authorList>
            <person name="Qi S."/>
            <person name="Carlier A."/>
            <person name="Cnockaert M."/>
            <person name="Vandamme P."/>
        </authorList>
    </citation>
    <scope>NUCLEOTIDE SEQUENCE [LARGE SCALE GENOMIC DNA]</scope>
    <source>
        <strain evidence="1 2">LMG 31300</strain>
    </source>
</reference>
<keyword evidence="2" id="KW-1185">Reference proteome</keyword>
<dbReference type="EMBL" id="JABMKV010000001">
    <property type="protein sequence ID" value="NQX31178.1"/>
    <property type="molecule type" value="Genomic_DNA"/>
</dbReference>
<evidence type="ECO:0008006" key="3">
    <source>
        <dbReference type="Google" id="ProtNLM"/>
    </source>
</evidence>
<accession>A0ABX2DCK8</accession>
<name>A0ABX2DCK8_9SPHI</name>
<protein>
    <recommendedName>
        <fullName evidence="3">DUF3352 domain-containing protein</fullName>
    </recommendedName>
</protein>
<comment type="caution">
    <text evidence="1">The sequence shown here is derived from an EMBL/GenBank/DDBJ whole genome shotgun (WGS) entry which is preliminary data.</text>
</comment>
<sequence>MKRIYITLGVLLLGMIAMAYLYFSNLNTETNANDLSLNAVASNSSIVLSFENDKSFYEILSGQELFQHLLGESKVKTFKSLKENLLSQHEINTAIDGQKVYIGVLGGESDKVDYLISAQLKSGNEPQKLVSRLNSSKIKVNKIGEIYQLTFTDSTSCFVGIKDLLVVISNAPKVVKNILKGQSLTDPNFANYIKSNSRFNKNTLANLYINFNKTPSLLKSILNSNINGELNIFNKQNSFAALSYNFSKENLLFNGNTDVNDLNSYYKLFTTVPEQKIIIDNILPQKTANYTIYTINDYKNWFGNLTAWFEKQKNSENVNKNINSINQKYRLDLNQIFPKFFKNQFVTFQLSSGEKFGAVALVNGEKVSQLLLDLSADYAPDIKIFKEANIAYSFFGEPFKKFERPFYTIIDNYMVMANNASSLQVFLSRYRNDELLIHDENYTDFRDQLSSSATISFYVNNPNSNDIFGRNLKSPFYKQYQSKNGFKEFDAFCYQLSGDNGKFLSNLLLHKKTEKPIETDSLQTNP</sequence>
<proteinExistence type="predicted"/>
<organism evidence="1 2">
    <name type="scientific">Pedobacter boryungensis</name>
    <dbReference type="NCBI Taxonomy" id="869962"/>
    <lineage>
        <taxon>Bacteria</taxon>
        <taxon>Pseudomonadati</taxon>
        <taxon>Bacteroidota</taxon>
        <taxon>Sphingobacteriia</taxon>
        <taxon>Sphingobacteriales</taxon>
        <taxon>Sphingobacteriaceae</taxon>
        <taxon>Pedobacter</taxon>
    </lineage>
</organism>